<sequence>MEIGLCLFVIAAIIAGLAAANKRAAITDFAVFVAPVLCAVLLVQILDSPSKIKLLLAVIAAFGVVSAYQCAEQFFVGNQITIDQYEQAPRTMLEPLGIEAGTLQQFLFEHRLYTRGVRGFFTTGNSAGSFAMLAFFAAAALFLEKFKNRKSDPSGPLHLITCGIAVAVVLFGLAITRSKGAIVASLIAAAMFIIYLLFGN</sequence>
<organism evidence="2">
    <name type="scientific">marine sediment metagenome</name>
    <dbReference type="NCBI Taxonomy" id="412755"/>
    <lineage>
        <taxon>unclassified sequences</taxon>
        <taxon>metagenomes</taxon>
        <taxon>ecological metagenomes</taxon>
    </lineage>
</organism>
<proteinExistence type="predicted"/>
<gene>
    <name evidence="2" type="ORF">S06H3_20705</name>
</gene>
<feature type="transmembrane region" description="Helical" evidence="1">
    <location>
        <begin position="181"/>
        <end position="198"/>
    </location>
</feature>
<feature type="transmembrane region" description="Helical" evidence="1">
    <location>
        <begin position="54"/>
        <end position="76"/>
    </location>
</feature>
<keyword evidence="1" id="KW-1133">Transmembrane helix</keyword>
<keyword evidence="1" id="KW-0472">Membrane</keyword>
<feature type="transmembrane region" description="Helical" evidence="1">
    <location>
        <begin position="120"/>
        <end position="143"/>
    </location>
</feature>
<comment type="caution">
    <text evidence="2">The sequence shown here is derived from an EMBL/GenBank/DDBJ whole genome shotgun (WGS) entry which is preliminary data.</text>
</comment>
<protein>
    <submittedName>
        <fullName evidence="2">Uncharacterized protein</fullName>
    </submittedName>
</protein>
<evidence type="ECO:0000256" key="1">
    <source>
        <dbReference type="SAM" id="Phobius"/>
    </source>
</evidence>
<feature type="non-terminal residue" evidence="2">
    <location>
        <position position="200"/>
    </location>
</feature>
<feature type="transmembrane region" description="Helical" evidence="1">
    <location>
        <begin position="155"/>
        <end position="175"/>
    </location>
</feature>
<accession>X1LA14</accession>
<keyword evidence="1" id="KW-0812">Transmembrane</keyword>
<dbReference type="EMBL" id="BARV01010760">
    <property type="protein sequence ID" value="GAI15918.1"/>
    <property type="molecule type" value="Genomic_DNA"/>
</dbReference>
<feature type="transmembrane region" description="Helical" evidence="1">
    <location>
        <begin position="29"/>
        <end position="47"/>
    </location>
</feature>
<name>X1LA14_9ZZZZ</name>
<dbReference type="AlphaFoldDB" id="X1LA14"/>
<evidence type="ECO:0000313" key="2">
    <source>
        <dbReference type="EMBL" id="GAI15918.1"/>
    </source>
</evidence>
<reference evidence="2" key="1">
    <citation type="journal article" date="2014" name="Front. Microbiol.">
        <title>High frequency of phylogenetically diverse reductive dehalogenase-homologous genes in deep subseafloor sedimentary metagenomes.</title>
        <authorList>
            <person name="Kawai M."/>
            <person name="Futagami T."/>
            <person name="Toyoda A."/>
            <person name="Takaki Y."/>
            <person name="Nishi S."/>
            <person name="Hori S."/>
            <person name="Arai W."/>
            <person name="Tsubouchi T."/>
            <person name="Morono Y."/>
            <person name="Uchiyama I."/>
            <person name="Ito T."/>
            <person name="Fujiyama A."/>
            <person name="Inagaki F."/>
            <person name="Takami H."/>
        </authorList>
    </citation>
    <scope>NUCLEOTIDE SEQUENCE</scope>
    <source>
        <strain evidence="2">Expedition CK06-06</strain>
    </source>
</reference>